<dbReference type="EMBL" id="CP058601">
    <property type="protein sequence ID" value="QLG50924.1"/>
    <property type="molecule type" value="Genomic_DNA"/>
</dbReference>
<feature type="transmembrane region" description="Helical" evidence="1">
    <location>
        <begin position="203"/>
        <end position="223"/>
    </location>
</feature>
<evidence type="ECO:0000256" key="1">
    <source>
        <dbReference type="SAM" id="Phobius"/>
    </source>
</evidence>
<feature type="transmembrane region" description="Helical" evidence="1">
    <location>
        <begin position="100"/>
        <end position="119"/>
    </location>
</feature>
<keyword evidence="1" id="KW-0472">Membrane</keyword>
<dbReference type="KEGG" id="haly:HYG82_19850"/>
<dbReference type="Proteomes" id="UP000509241">
    <property type="component" value="Chromosome"/>
</dbReference>
<gene>
    <name evidence="2" type="ORF">HYG82_19850</name>
</gene>
<keyword evidence="1" id="KW-0812">Transmembrane</keyword>
<keyword evidence="3" id="KW-1185">Reference proteome</keyword>
<dbReference type="RefSeq" id="WP_179263929.1">
    <property type="nucleotide sequence ID" value="NZ_CP058601.1"/>
</dbReference>
<accession>A0A7D5KTV0</accession>
<keyword evidence="1" id="KW-1133">Transmembrane helix</keyword>
<reference evidence="2 3" key="1">
    <citation type="submission" date="2020-07" db="EMBL/GenBank/DDBJ databases">
        <authorList>
            <person name="Cui H."/>
        </authorList>
    </citation>
    <scope>NUCLEOTIDE SEQUENCE [LARGE SCALE GENOMIC DNA]</scope>
    <source>
        <strain evidence="2 3">YPL8</strain>
    </source>
</reference>
<dbReference type="OrthoDB" id="204725at2157"/>
<protein>
    <recommendedName>
        <fullName evidence="4">Yip1 domain-containing protein</fullName>
    </recommendedName>
</protein>
<evidence type="ECO:0000313" key="2">
    <source>
        <dbReference type="EMBL" id="QLG50924.1"/>
    </source>
</evidence>
<dbReference type="GeneID" id="56035595"/>
<feature type="transmembrane region" description="Helical" evidence="1">
    <location>
        <begin position="235"/>
        <end position="259"/>
    </location>
</feature>
<sequence length="260" mass="27914">MTTGLFQWPIDVLLRPEALVAARSDAETTGVLVAIATSAKVSVVYFSNLLLYALPLTYAGIGTGEASTAPEGIRSLVGPFVTDPDAFWQFSVALVQNSSFLFVATILTFGTFHLGVVLTRSSDGIVRSLRTVSYSTGIYLATMFTVVWYAATAPSVRAADDLLVSLQASFFYFFIDQLGANLELPGGRPDSVAPGLMTTFDQLLLTALLLSAVYYLYVLYVGARVSHRCTRFEALVAVAFVTISPALYVIGVIASSTLFL</sequence>
<feature type="transmembrane region" description="Helical" evidence="1">
    <location>
        <begin position="131"/>
        <end position="151"/>
    </location>
</feature>
<name>A0A7D5KTV0_9EURY</name>
<organism evidence="2 3">
    <name type="scientific">Natrinema halophilum</name>
    <dbReference type="NCBI Taxonomy" id="1699371"/>
    <lineage>
        <taxon>Archaea</taxon>
        <taxon>Methanobacteriati</taxon>
        <taxon>Methanobacteriota</taxon>
        <taxon>Stenosarchaea group</taxon>
        <taxon>Halobacteria</taxon>
        <taxon>Halobacteriales</taxon>
        <taxon>Natrialbaceae</taxon>
        <taxon>Natrinema</taxon>
    </lineage>
</organism>
<evidence type="ECO:0008006" key="4">
    <source>
        <dbReference type="Google" id="ProtNLM"/>
    </source>
</evidence>
<evidence type="ECO:0000313" key="3">
    <source>
        <dbReference type="Proteomes" id="UP000509241"/>
    </source>
</evidence>
<dbReference type="AlphaFoldDB" id="A0A7D5KTV0"/>
<proteinExistence type="predicted"/>